<dbReference type="EMBL" id="JAWDEY010000013">
    <property type="protein sequence ID" value="KAK6589205.1"/>
    <property type="molecule type" value="Genomic_DNA"/>
</dbReference>
<dbReference type="CDD" id="cd04090">
    <property type="entry name" value="EF2_II_snRNP"/>
    <property type="match status" value="1"/>
</dbReference>
<evidence type="ECO:0000256" key="8">
    <source>
        <dbReference type="ARBA" id="ARBA00023242"/>
    </source>
</evidence>
<dbReference type="GO" id="GO:0006412">
    <property type="term" value="P:translation"/>
    <property type="evidence" value="ECO:0007669"/>
    <property type="project" value="UniProtKB-KW"/>
</dbReference>
<dbReference type="GO" id="GO:0005829">
    <property type="term" value="C:cytosol"/>
    <property type="evidence" value="ECO:0007669"/>
    <property type="project" value="TreeGrafter"/>
</dbReference>
<dbReference type="FunFam" id="3.30.70.240:FF:000004">
    <property type="entry name" value="116 kDa U5 small nuclear ribonucleoprotein"/>
    <property type="match status" value="1"/>
</dbReference>
<dbReference type="Pfam" id="PF00679">
    <property type="entry name" value="EFG_C"/>
    <property type="match status" value="1"/>
</dbReference>
<dbReference type="SUPFAM" id="SSF52540">
    <property type="entry name" value="P-loop containing nucleoside triphosphate hydrolases"/>
    <property type="match status" value="1"/>
</dbReference>
<dbReference type="InterPro" id="IPR031950">
    <property type="entry name" value="EFTUD2_N"/>
</dbReference>
<evidence type="ECO:0000256" key="3">
    <source>
        <dbReference type="ARBA" id="ARBA00022664"/>
    </source>
</evidence>
<dbReference type="SUPFAM" id="SSF50447">
    <property type="entry name" value="Translation proteins"/>
    <property type="match status" value="1"/>
</dbReference>
<sequence length="1083" mass="124479">MDFSDIYDEFGNYIGKCEDSEEDFNKLEEESEPDVNDIDESESHSKFNTLKQRRCDNEEEDDKSGIYVDDLSNSDNISDISMEIDKRTRFENSSNNDLGLDLNTITDGKNDYNTGSEIVLHEDKEYYPDASQVYGEDVKILVEEEDQQHIDIPLISPPKINKFDLVEKNLNKMEISFSFEFLRDLMDNLEFIRNLSVIGDLHYGKSTLIDMLIKGTHSYVNSAKTNSKGKDETSSKKKIKLPERYTDNRKDEQDRGISIKSSPISLVMQNTRGKSYLLNIMDTPGHVNFVDEVCSSIRISDGILLLVDCIIGVTKHIERLVYYCLSEKKKMLLIISQIDRFVLEARLPPYDCYLKINSIIEYLNNTIKDYYNTYCNRDDFELDDISFSPLKGNVGFSSGKYGFFFTTNSFARIYLKKAGVVNNYTLREESKKFSDRLWGDVYFNEENNTFEMNNDSSNKIGKRKRSFVQFILEPIYKLILYSVSEENIDLEVFLKTVGIYLTKKEQFLNIRERLEIICRKFFCSLGSFVDFVTENIPNPKIAAREISDRYYTGPLNDYYSECVREIYKDNCPCILFIVKQYHAEDLENFYSFGRIYSGRLKKGDKVMILGESYSPEEDPDDFAYRIIDNIWIYQSRYKIEVNQASAGNWVLISGLNNLITNSATVVSYNSNSDSKSRKDNIYNFSKIKYINNSVIKVAIEPHNPSELPKMLQGLKGINKTYNISKTKVEENGEHVIFGTGELHLDCIMHDLRCLYGNLDVKVSDPMVQFCETVMDSSVIKCYGESNNNLNKIYIVAEPLEKGITDDLESGIMKIDTRFNLNSNNNERHYSNVLMEKYGWDKLSVKSLWAFGPDNLSPSNVLIDDTISIRTDKKLLYDVKDDIIQGFNWSVREGPLLEEGVRNVKFKILDISLAPDKISRGTGQIVPATRRACYTSMFLASPKIMEPIYLVEIICPSDMEEYINNVISRRRGYSGKEIPIPGSPLVTILAFIPAIESFGFETDLRIHTSGQAFCTSCFDHWAIVPGNPLDRNIVLKPLERSPIPHLAREFLLKTRRRKGISDDVNIHNFITSPDIIKALNYKVA</sequence>
<dbReference type="Proteomes" id="UP001311799">
    <property type="component" value="Unassembled WGS sequence"/>
</dbReference>
<keyword evidence="12" id="KW-1185">Reference proteome</keyword>
<dbReference type="InterPro" id="IPR005517">
    <property type="entry name" value="Transl_elong_EFG/EF2_IV"/>
</dbReference>
<evidence type="ECO:0000313" key="11">
    <source>
        <dbReference type="EMBL" id="KAK6589205.1"/>
    </source>
</evidence>
<dbReference type="InterPro" id="IPR000795">
    <property type="entry name" value="T_Tr_GTP-bd_dom"/>
</dbReference>
<comment type="caution">
    <text evidence="11">The sequence shown here is derived from an EMBL/GenBank/DDBJ whole genome shotgun (WGS) entry which is preliminary data.</text>
</comment>
<feature type="domain" description="Tr-type G" evidence="10">
    <location>
        <begin position="190"/>
        <end position="507"/>
    </location>
</feature>
<dbReference type="GO" id="GO:0005525">
    <property type="term" value="F:GTP binding"/>
    <property type="evidence" value="ECO:0007669"/>
    <property type="project" value="UniProtKB-KW"/>
</dbReference>
<feature type="region of interest" description="Disordered" evidence="9">
    <location>
        <begin position="21"/>
        <end position="70"/>
    </location>
</feature>
<dbReference type="InterPro" id="IPR035647">
    <property type="entry name" value="EFG_III/V"/>
</dbReference>
<dbReference type="SUPFAM" id="SSF54211">
    <property type="entry name" value="Ribosomal protein S5 domain 2-like"/>
    <property type="match status" value="1"/>
</dbReference>
<dbReference type="InterPro" id="IPR020568">
    <property type="entry name" value="Ribosomal_Su5_D2-typ_SF"/>
</dbReference>
<dbReference type="GO" id="GO:0000398">
    <property type="term" value="P:mRNA splicing, via spliceosome"/>
    <property type="evidence" value="ECO:0007669"/>
    <property type="project" value="TreeGrafter"/>
</dbReference>
<keyword evidence="6" id="KW-0342">GTP-binding</keyword>
<evidence type="ECO:0000256" key="2">
    <source>
        <dbReference type="ARBA" id="ARBA00004496"/>
    </source>
</evidence>
<accession>A0AAV9Y0B2</accession>
<evidence type="ECO:0000256" key="7">
    <source>
        <dbReference type="ARBA" id="ARBA00023187"/>
    </source>
</evidence>
<dbReference type="GO" id="GO:0003924">
    <property type="term" value="F:GTPase activity"/>
    <property type="evidence" value="ECO:0007669"/>
    <property type="project" value="InterPro"/>
</dbReference>
<reference evidence="11 12" key="1">
    <citation type="submission" date="2023-10" db="EMBL/GenBank/DDBJ databases">
        <title>Comparative genomics analysis reveals potential genetic determinants of host preference in Cryptosporidium xiaoi.</title>
        <authorList>
            <person name="Xiao L."/>
            <person name="Li J."/>
        </authorList>
    </citation>
    <scope>NUCLEOTIDE SEQUENCE [LARGE SCALE GENOMIC DNA]</scope>
    <source>
        <strain evidence="11 12">52996</strain>
    </source>
</reference>
<dbReference type="Pfam" id="PF03764">
    <property type="entry name" value="EFG_IV"/>
    <property type="match status" value="1"/>
</dbReference>
<evidence type="ECO:0000256" key="4">
    <source>
        <dbReference type="ARBA" id="ARBA00022741"/>
    </source>
</evidence>
<evidence type="ECO:0000256" key="6">
    <source>
        <dbReference type="ARBA" id="ARBA00023134"/>
    </source>
</evidence>
<dbReference type="FunFam" id="3.30.70.870:FF:000002">
    <property type="entry name" value="Translation elongation factor 2"/>
    <property type="match status" value="1"/>
</dbReference>
<dbReference type="Gene3D" id="3.30.230.10">
    <property type="match status" value="1"/>
</dbReference>
<dbReference type="InterPro" id="IPR035655">
    <property type="entry name" value="U5-116kDa_C"/>
</dbReference>
<dbReference type="InterPro" id="IPR009000">
    <property type="entry name" value="Transl_B-barrel_sf"/>
</dbReference>
<organism evidence="11 12">
    <name type="scientific">Cryptosporidium xiaoi</name>
    <dbReference type="NCBI Taxonomy" id="659607"/>
    <lineage>
        <taxon>Eukaryota</taxon>
        <taxon>Sar</taxon>
        <taxon>Alveolata</taxon>
        <taxon>Apicomplexa</taxon>
        <taxon>Conoidasida</taxon>
        <taxon>Coccidia</taxon>
        <taxon>Eucoccidiorida</taxon>
        <taxon>Eimeriorina</taxon>
        <taxon>Cryptosporidiidae</taxon>
        <taxon>Cryptosporidium</taxon>
    </lineage>
</organism>
<dbReference type="InterPro" id="IPR031157">
    <property type="entry name" value="G_TR_CS"/>
</dbReference>
<keyword evidence="8" id="KW-0539">Nucleus</keyword>
<dbReference type="FunFam" id="3.40.50.300:FF:000646">
    <property type="entry name" value="U5 small nuclear ribonucleoprotein component"/>
    <property type="match status" value="1"/>
</dbReference>
<dbReference type="CDD" id="cd01683">
    <property type="entry name" value="EF2_IV_snRNP"/>
    <property type="match status" value="1"/>
</dbReference>
<evidence type="ECO:0000256" key="1">
    <source>
        <dbReference type="ARBA" id="ARBA00004123"/>
    </source>
</evidence>
<name>A0AAV9Y0B2_9CRYT</name>
<feature type="compositionally biased region" description="Acidic residues" evidence="9">
    <location>
        <begin position="29"/>
        <end position="40"/>
    </location>
</feature>
<evidence type="ECO:0000256" key="5">
    <source>
        <dbReference type="ARBA" id="ARBA00022917"/>
    </source>
</evidence>
<dbReference type="PROSITE" id="PS00301">
    <property type="entry name" value="G_TR_1"/>
    <property type="match status" value="1"/>
</dbReference>
<keyword evidence="4" id="KW-0547">Nucleotide-binding</keyword>
<dbReference type="Gene3D" id="3.40.50.300">
    <property type="entry name" value="P-loop containing nucleotide triphosphate hydrolases"/>
    <property type="match status" value="1"/>
</dbReference>
<dbReference type="SMART" id="SM00889">
    <property type="entry name" value="EFG_IV"/>
    <property type="match status" value="1"/>
</dbReference>
<dbReference type="GO" id="GO:0030623">
    <property type="term" value="F:U5 snRNA binding"/>
    <property type="evidence" value="ECO:0007669"/>
    <property type="project" value="TreeGrafter"/>
</dbReference>
<dbReference type="PANTHER" id="PTHR42908">
    <property type="entry name" value="TRANSLATION ELONGATION FACTOR-RELATED"/>
    <property type="match status" value="1"/>
</dbReference>
<protein>
    <recommendedName>
        <fullName evidence="10">Tr-type G domain-containing protein</fullName>
    </recommendedName>
</protein>
<comment type="subcellular location">
    <subcellularLocation>
        <location evidence="2">Cytoplasm</location>
    </subcellularLocation>
    <subcellularLocation>
        <location evidence="1">Nucleus</location>
    </subcellularLocation>
</comment>
<keyword evidence="7" id="KW-0508">mRNA splicing</keyword>
<dbReference type="Gene3D" id="3.30.70.240">
    <property type="match status" value="1"/>
</dbReference>
<keyword evidence="3" id="KW-0507">mRNA processing</keyword>
<dbReference type="SUPFAM" id="SSF54980">
    <property type="entry name" value="EF-G C-terminal domain-like"/>
    <property type="match status" value="2"/>
</dbReference>
<dbReference type="InterPro" id="IPR000640">
    <property type="entry name" value="EFG_V-like"/>
</dbReference>
<dbReference type="Gene3D" id="3.90.1430.10">
    <property type="entry name" value="Yeast translation eEF2 (G' domain)"/>
    <property type="match status" value="1"/>
</dbReference>
<proteinExistence type="predicted"/>
<dbReference type="Pfam" id="PF16004">
    <property type="entry name" value="EFTUD2"/>
    <property type="match status" value="1"/>
</dbReference>
<dbReference type="PANTHER" id="PTHR42908:SF6">
    <property type="entry name" value="116 KDA U5 SMALL NUCLEAR RIBONUCLEOPROTEIN COMPONENT"/>
    <property type="match status" value="1"/>
</dbReference>
<dbReference type="InterPro" id="IPR014721">
    <property type="entry name" value="Ribsml_uS5_D2-typ_fold_subgr"/>
</dbReference>
<dbReference type="FunFam" id="3.30.230.10:FF:000009">
    <property type="entry name" value="116 kDa U5 small nuclear ribonucleoprotein component"/>
    <property type="match status" value="1"/>
</dbReference>
<dbReference type="InterPro" id="IPR044121">
    <property type="entry name" value="Snu114_GTP-bd"/>
</dbReference>
<dbReference type="PROSITE" id="PS51722">
    <property type="entry name" value="G_TR_2"/>
    <property type="match status" value="1"/>
</dbReference>
<dbReference type="SMART" id="SM00838">
    <property type="entry name" value="EFG_C"/>
    <property type="match status" value="1"/>
</dbReference>
<dbReference type="FunFam" id="2.40.30.10:FF:000029">
    <property type="entry name" value="116 kDa U5 small nuclear ribonucleoprotein component"/>
    <property type="match status" value="1"/>
</dbReference>
<dbReference type="Gene3D" id="2.40.30.10">
    <property type="entry name" value="Translation factors"/>
    <property type="match status" value="1"/>
</dbReference>
<gene>
    <name evidence="11" type="ORF">RS030_213290</name>
</gene>
<evidence type="ECO:0000259" key="10">
    <source>
        <dbReference type="PROSITE" id="PS51722"/>
    </source>
</evidence>
<keyword evidence="5" id="KW-0648">Protein biosynthesis</keyword>
<dbReference type="InterPro" id="IPR004161">
    <property type="entry name" value="EFTu-like_2"/>
</dbReference>
<evidence type="ECO:0000313" key="12">
    <source>
        <dbReference type="Proteomes" id="UP001311799"/>
    </source>
</evidence>
<dbReference type="Pfam" id="PF00009">
    <property type="entry name" value="GTP_EFTU"/>
    <property type="match status" value="1"/>
</dbReference>
<dbReference type="Gene3D" id="3.30.70.870">
    <property type="entry name" value="Elongation Factor G (Translational Gtpase), domain 3"/>
    <property type="match status" value="1"/>
</dbReference>
<evidence type="ECO:0000256" key="9">
    <source>
        <dbReference type="SAM" id="MobiDB-lite"/>
    </source>
</evidence>
<dbReference type="CDD" id="cd04167">
    <property type="entry name" value="Snu114p"/>
    <property type="match status" value="1"/>
</dbReference>
<dbReference type="AlphaFoldDB" id="A0AAV9Y0B2"/>
<dbReference type="GO" id="GO:0046540">
    <property type="term" value="C:U4/U6 x U5 tri-snRNP complex"/>
    <property type="evidence" value="ECO:0007669"/>
    <property type="project" value="TreeGrafter"/>
</dbReference>
<dbReference type="InterPro" id="IPR027417">
    <property type="entry name" value="P-loop_NTPase"/>
</dbReference>
<dbReference type="GO" id="GO:0071007">
    <property type="term" value="C:U2-type catalytic step 2 spliceosome"/>
    <property type="evidence" value="ECO:0007669"/>
    <property type="project" value="TreeGrafter"/>
</dbReference>
<dbReference type="Pfam" id="PF03144">
    <property type="entry name" value="GTP_EFTU_D2"/>
    <property type="match status" value="1"/>
</dbReference>
<dbReference type="CDD" id="cd04098">
    <property type="entry name" value="eEF2_C_snRNP"/>
    <property type="match status" value="1"/>
</dbReference>